<keyword evidence="4" id="KW-0410">Iron transport</keyword>
<gene>
    <name evidence="17" type="ORF">OC25_22435</name>
</gene>
<keyword evidence="9 13" id="KW-0798">TonB box</keyword>
<dbReference type="Gene3D" id="2.60.40.1120">
    <property type="entry name" value="Carboxypeptidase-like, regulatory domain"/>
    <property type="match status" value="1"/>
</dbReference>
<dbReference type="InterPro" id="IPR000531">
    <property type="entry name" value="Beta-barrel_TonB"/>
</dbReference>
<dbReference type="PROSITE" id="PS52016">
    <property type="entry name" value="TONB_DEPENDENT_REC_3"/>
    <property type="match status" value="1"/>
</dbReference>
<feature type="domain" description="TonB-dependent receptor plug" evidence="16">
    <location>
        <begin position="139"/>
        <end position="232"/>
    </location>
</feature>
<evidence type="ECO:0000256" key="7">
    <source>
        <dbReference type="ARBA" id="ARBA00023004"/>
    </source>
</evidence>
<evidence type="ECO:0000256" key="13">
    <source>
        <dbReference type="RuleBase" id="RU003357"/>
    </source>
</evidence>
<dbReference type="EMBL" id="JSYN01000032">
    <property type="protein sequence ID" value="KIA91230.1"/>
    <property type="molecule type" value="Genomic_DNA"/>
</dbReference>
<organism evidence="17 18">
    <name type="scientific">Pedobacter kyungheensis</name>
    <dbReference type="NCBI Taxonomy" id="1069985"/>
    <lineage>
        <taxon>Bacteria</taxon>
        <taxon>Pseudomonadati</taxon>
        <taxon>Bacteroidota</taxon>
        <taxon>Sphingobacteriia</taxon>
        <taxon>Sphingobacteriales</taxon>
        <taxon>Sphingobacteriaceae</taxon>
        <taxon>Pedobacter</taxon>
    </lineage>
</organism>
<evidence type="ECO:0000256" key="12">
    <source>
        <dbReference type="PROSITE-ProRule" id="PRU01360"/>
    </source>
</evidence>
<feature type="chain" id="PRO_5002143431" evidence="14">
    <location>
        <begin position="23"/>
        <end position="811"/>
    </location>
</feature>
<keyword evidence="11 12" id="KW-0998">Cell outer membrane</keyword>
<evidence type="ECO:0000256" key="3">
    <source>
        <dbReference type="ARBA" id="ARBA00022452"/>
    </source>
</evidence>
<dbReference type="AlphaFoldDB" id="A0A0C1DB62"/>
<keyword evidence="18" id="KW-1185">Reference proteome</keyword>
<keyword evidence="8" id="KW-0406">Ion transport</keyword>
<dbReference type="GO" id="GO:0015344">
    <property type="term" value="F:siderophore uptake transmembrane transporter activity"/>
    <property type="evidence" value="ECO:0007669"/>
    <property type="project" value="TreeGrafter"/>
</dbReference>
<dbReference type="Pfam" id="PF07715">
    <property type="entry name" value="Plug"/>
    <property type="match status" value="1"/>
</dbReference>
<dbReference type="SUPFAM" id="SSF56935">
    <property type="entry name" value="Porins"/>
    <property type="match status" value="1"/>
</dbReference>
<keyword evidence="10 12" id="KW-0472">Membrane</keyword>
<evidence type="ECO:0000256" key="10">
    <source>
        <dbReference type="ARBA" id="ARBA00023136"/>
    </source>
</evidence>
<keyword evidence="7" id="KW-0408">Iron</keyword>
<comment type="caution">
    <text evidence="17">The sequence shown here is derived from an EMBL/GenBank/DDBJ whole genome shotgun (WGS) entry which is preliminary data.</text>
</comment>
<feature type="domain" description="TonB-dependent receptor-like beta-barrel" evidence="15">
    <location>
        <begin position="337"/>
        <end position="783"/>
    </location>
</feature>
<dbReference type="RefSeq" id="WP_039480982.1">
    <property type="nucleotide sequence ID" value="NZ_JSYN01000032.1"/>
</dbReference>
<evidence type="ECO:0000313" key="18">
    <source>
        <dbReference type="Proteomes" id="UP000031246"/>
    </source>
</evidence>
<dbReference type="InterPro" id="IPR012910">
    <property type="entry name" value="Plug_dom"/>
</dbReference>
<dbReference type="CDD" id="cd01347">
    <property type="entry name" value="ligand_gated_channel"/>
    <property type="match status" value="1"/>
</dbReference>
<keyword evidence="6 14" id="KW-0732">Signal</keyword>
<dbReference type="PANTHER" id="PTHR32552:SF68">
    <property type="entry name" value="FERRICHROME OUTER MEMBRANE TRANSPORTER_PHAGE RECEPTOR"/>
    <property type="match status" value="1"/>
</dbReference>
<sequence length="811" mass="88775">MNKTRLLVLTAVMLLIHTITFAQQFATIKGTVTTADGKPAAYISVGLKGKGLGNVTNDKGLYEIARVKPGTYTIRVSAVGMQNLEKTITVAAGESKMIDFVISQNANQLNEININHGRTNRYVTKKSEYVSKMPLNNLENPQVYNTVDKAILADQMVFSVDDATRNIPGLQKMWEPTGRGGDGGSYYSVRGFTAQSALRNGVAGLVTGGIDAVNLEKLEVLKGPSGTLFGSALTSYGGAINRVTKKPFFTTAGEVSVGMGSSDFSRVSVDFNKPLDSNIAFRINAAYNYINDFQGAGYDKSFAIAPSLLFKITKKLTLSLDAEIFNTQGTGKQAIFFYYPTSALGATSPAETKLDYNQPYRGDGLLNTSRSTNFFAQADYKFSDHFTSSTVFTSSHSFSNGYGPYFYLLPDNVVTGIAADAGKSNYLVRADQSTERSKSQLYGVQQNFNADFNIGSLRNRTVVGFDFFRKSPTINFNGINQFDIVPLNVAGFDYSQFNGSTVAQRYIQQNMAPPYIVNVKTNIYGAYISDVLNITDKLMALAALRYDYFDNKGGVEYSPVEPYAQKGFSPKFGLVYQPIKDQVSIFANYQNSFTNKGAYRALVNGSLTTAIAKLERANQIEGGVKLDAFNGKLSSTISYYNIKVENVLRADPNDPANAQIQDGTQLSKGVEVDIMANPVNGLNINAGFAYNDSKYTEADADVINRRPATAMSPYLANFFISYRFSGNALNGLGFGFGGNYASANKIVNSVSMGVYTLPSYTVLNASAFYDLKRIRFSAKVDNLTDEKYWIGYTTQNPQRLRTYAGSITYKF</sequence>
<dbReference type="PANTHER" id="PTHR32552">
    <property type="entry name" value="FERRICHROME IRON RECEPTOR-RELATED"/>
    <property type="match status" value="1"/>
</dbReference>
<dbReference type="GO" id="GO:0009279">
    <property type="term" value="C:cell outer membrane"/>
    <property type="evidence" value="ECO:0007669"/>
    <property type="project" value="UniProtKB-SubCell"/>
</dbReference>
<dbReference type="Proteomes" id="UP000031246">
    <property type="component" value="Unassembled WGS sequence"/>
</dbReference>
<dbReference type="Gene3D" id="2.40.170.20">
    <property type="entry name" value="TonB-dependent receptor, beta-barrel domain"/>
    <property type="match status" value="1"/>
</dbReference>
<dbReference type="Pfam" id="PF13715">
    <property type="entry name" value="CarbopepD_reg_2"/>
    <property type="match status" value="1"/>
</dbReference>
<evidence type="ECO:0000256" key="1">
    <source>
        <dbReference type="ARBA" id="ARBA00004571"/>
    </source>
</evidence>
<dbReference type="SUPFAM" id="SSF49452">
    <property type="entry name" value="Starch-binding domain-like"/>
    <property type="match status" value="1"/>
</dbReference>
<dbReference type="InterPro" id="IPR013784">
    <property type="entry name" value="Carb-bd-like_fold"/>
</dbReference>
<comment type="subcellular location">
    <subcellularLocation>
        <location evidence="1 12">Cell outer membrane</location>
        <topology evidence="1 12">Multi-pass membrane protein</topology>
    </subcellularLocation>
</comment>
<evidence type="ECO:0000256" key="2">
    <source>
        <dbReference type="ARBA" id="ARBA00022448"/>
    </source>
</evidence>
<evidence type="ECO:0000256" key="14">
    <source>
        <dbReference type="SAM" id="SignalP"/>
    </source>
</evidence>
<evidence type="ECO:0000256" key="11">
    <source>
        <dbReference type="ARBA" id="ARBA00023237"/>
    </source>
</evidence>
<keyword evidence="5 12" id="KW-0812">Transmembrane</keyword>
<feature type="signal peptide" evidence="14">
    <location>
        <begin position="1"/>
        <end position="22"/>
    </location>
</feature>
<dbReference type="InterPro" id="IPR039426">
    <property type="entry name" value="TonB-dep_rcpt-like"/>
</dbReference>
<reference evidence="17 18" key="1">
    <citation type="submission" date="2014-10" db="EMBL/GenBank/DDBJ databases">
        <title>Pedobacter Kyungheensis.</title>
        <authorList>
            <person name="Anderson B.M."/>
            <person name="Newman J.D."/>
        </authorList>
    </citation>
    <scope>NUCLEOTIDE SEQUENCE [LARGE SCALE GENOMIC DNA]</scope>
    <source>
        <strain evidence="17 18">KACC 16221</strain>
    </source>
</reference>
<evidence type="ECO:0000259" key="15">
    <source>
        <dbReference type="Pfam" id="PF00593"/>
    </source>
</evidence>
<keyword evidence="2 12" id="KW-0813">Transport</keyword>
<evidence type="ECO:0000256" key="6">
    <source>
        <dbReference type="ARBA" id="ARBA00022729"/>
    </source>
</evidence>
<evidence type="ECO:0000256" key="8">
    <source>
        <dbReference type="ARBA" id="ARBA00023065"/>
    </source>
</evidence>
<dbReference type="Pfam" id="PF00593">
    <property type="entry name" value="TonB_dep_Rec_b-barrel"/>
    <property type="match status" value="1"/>
</dbReference>
<keyword evidence="17" id="KW-0675">Receptor</keyword>
<evidence type="ECO:0000256" key="5">
    <source>
        <dbReference type="ARBA" id="ARBA00022692"/>
    </source>
</evidence>
<evidence type="ECO:0000313" key="17">
    <source>
        <dbReference type="EMBL" id="KIA91230.1"/>
    </source>
</evidence>
<evidence type="ECO:0000256" key="4">
    <source>
        <dbReference type="ARBA" id="ARBA00022496"/>
    </source>
</evidence>
<dbReference type="InterPro" id="IPR037066">
    <property type="entry name" value="Plug_dom_sf"/>
</dbReference>
<dbReference type="GO" id="GO:0030246">
    <property type="term" value="F:carbohydrate binding"/>
    <property type="evidence" value="ECO:0007669"/>
    <property type="project" value="InterPro"/>
</dbReference>
<evidence type="ECO:0000259" key="16">
    <source>
        <dbReference type="Pfam" id="PF07715"/>
    </source>
</evidence>
<keyword evidence="3 12" id="KW-1134">Transmembrane beta strand</keyword>
<comment type="similarity">
    <text evidence="12 13">Belongs to the TonB-dependent receptor family.</text>
</comment>
<dbReference type="Gene3D" id="2.170.130.10">
    <property type="entry name" value="TonB-dependent receptor, plug domain"/>
    <property type="match status" value="1"/>
</dbReference>
<evidence type="ECO:0000256" key="9">
    <source>
        <dbReference type="ARBA" id="ARBA00023077"/>
    </source>
</evidence>
<name>A0A0C1DB62_9SPHI</name>
<accession>A0A0C1DB62</accession>
<dbReference type="InterPro" id="IPR036942">
    <property type="entry name" value="Beta-barrel_TonB_sf"/>
</dbReference>
<protein>
    <submittedName>
        <fullName evidence="17">TonB-dependent receptor</fullName>
    </submittedName>
</protein>
<proteinExistence type="inferred from homology"/>